<feature type="region of interest" description="Disordered" evidence="4">
    <location>
        <begin position="365"/>
        <end position="388"/>
    </location>
</feature>
<gene>
    <name evidence="5" type="ORF">PFL1_05492</name>
</gene>
<keyword evidence="1" id="KW-0378">Hydrolase</keyword>
<dbReference type="EMBL" id="KE361642">
    <property type="protein sequence ID" value="EPQ26857.1"/>
    <property type="molecule type" value="Genomic_DNA"/>
</dbReference>
<protein>
    <recommendedName>
        <fullName evidence="7">Phosphoglycerate mutase-like protein</fullName>
    </recommendedName>
</protein>
<feature type="active site" description="Tele-phosphohistidine intermediate" evidence="2">
    <location>
        <position position="29"/>
    </location>
</feature>
<feature type="region of interest" description="Disordered" evidence="4">
    <location>
        <begin position="223"/>
        <end position="248"/>
    </location>
</feature>
<evidence type="ECO:0008006" key="7">
    <source>
        <dbReference type="Google" id="ProtNLM"/>
    </source>
</evidence>
<dbReference type="PROSITE" id="PS00175">
    <property type="entry name" value="PG_MUTASE"/>
    <property type="match status" value="1"/>
</dbReference>
<feature type="binding site" evidence="3">
    <location>
        <begin position="28"/>
        <end position="35"/>
    </location>
    <ligand>
        <name>substrate</name>
    </ligand>
</feature>
<feature type="region of interest" description="Disordered" evidence="4">
    <location>
        <begin position="151"/>
        <end position="170"/>
    </location>
</feature>
<accession>A0A061H2A6</accession>
<feature type="active site" description="Proton donor/acceptor" evidence="2">
    <location>
        <position position="106"/>
    </location>
</feature>
<sequence length="388" mass="41974">MTTSSASAPAAPRAATPSPRRLRILIVRHGETHENVAKVIQGQLDTPLNPFGHQQAATTGAHLATTRIHRAISSPLKRAADTATAIVSRQPHQHGLTLETDPRLMERGFGVLEGKVYHGPRNKRDSIDGIEKMQDLAQRLASFWNDLVTVPLDPHAQPGNPNADDDNDGDEQTVLLVSHGAAISALLGEVLVSGQYVELAQGVQPSRLWNCSITEILVPTIPDRRSASSSSDQEPAKIASAGDPARRKQWTIRPSHLNVQGAQFMREYRALRRLLAATQHRQQQGDGRDGGSDEDLQATIRTLEAEIAVTERRFKKDPKLQARLEGDVLRGPDGEAVEADIGYGRGIGCVLRWSDVEHLRGLAKDGGDAAGSGAKQDVNVDELVGKGE</sequence>
<feature type="binding site" evidence="3">
    <location>
        <position position="78"/>
    </location>
    <ligand>
        <name>substrate</name>
    </ligand>
</feature>
<dbReference type="eggNOG" id="KOG0235">
    <property type="taxonomic scope" value="Eukaryota"/>
</dbReference>
<evidence type="ECO:0000256" key="4">
    <source>
        <dbReference type="SAM" id="MobiDB-lite"/>
    </source>
</evidence>
<reference evidence="5 6" key="1">
    <citation type="journal article" date="2013" name="Plant Cell">
        <title>The transition from a phytopathogenic smut ancestor to an anamorphic biocontrol agent deciphered by comparative whole-genome analysis.</title>
        <authorList>
            <person name="Lefebvre F."/>
            <person name="Joly D.L."/>
            <person name="Labbe C."/>
            <person name="Teichmann B."/>
            <person name="Linning R."/>
            <person name="Belzile F."/>
            <person name="Bakkeren G."/>
            <person name="Belanger R.R."/>
        </authorList>
    </citation>
    <scope>NUCLEOTIDE SEQUENCE [LARGE SCALE GENOMIC DNA]</scope>
    <source>
        <strain evidence="5 6">PF-1</strain>
    </source>
</reference>
<dbReference type="GeneID" id="19319582"/>
<dbReference type="KEGG" id="pfp:PFL1_05492"/>
<dbReference type="GO" id="GO:0005829">
    <property type="term" value="C:cytosol"/>
    <property type="evidence" value="ECO:0007669"/>
    <property type="project" value="TreeGrafter"/>
</dbReference>
<dbReference type="GO" id="GO:0045820">
    <property type="term" value="P:negative regulation of glycolytic process"/>
    <property type="evidence" value="ECO:0007669"/>
    <property type="project" value="TreeGrafter"/>
</dbReference>
<dbReference type="Gene3D" id="3.40.50.1240">
    <property type="entry name" value="Phosphoglycerate mutase-like"/>
    <property type="match status" value="1"/>
</dbReference>
<evidence type="ECO:0000313" key="6">
    <source>
        <dbReference type="Proteomes" id="UP000053664"/>
    </source>
</evidence>
<dbReference type="Proteomes" id="UP000053664">
    <property type="component" value="Unassembled WGS sequence"/>
</dbReference>
<dbReference type="GO" id="GO:0004331">
    <property type="term" value="F:fructose-2,6-bisphosphate 2-phosphatase activity"/>
    <property type="evidence" value="ECO:0007669"/>
    <property type="project" value="TreeGrafter"/>
</dbReference>
<evidence type="ECO:0000256" key="1">
    <source>
        <dbReference type="ARBA" id="ARBA00022801"/>
    </source>
</evidence>
<dbReference type="InterPro" id="IPR051695">
    <property type="entry name" value="Phosphoglycerate_Mutase"/>
</dbReference>
<evidence type="ECO:0000256" key="3">
    <source>
        <dbReference type="PIRSR" id="PIRSR613078-2"/>
    </source>
</evidence>
<dbReference type="HOGENOM" id="CLU_797394_0_0_1"/>
<dbReference type="OrthoDB" id="354304at2759"/>
<dbReference type="PANTHER" id="PTHR46517:SF1">
    <property type="entry name" value="FRUCTOSE-2,6-BISPHOSPHATASE TIGAR"/>
    <property type="match status" value="1"/>
</dbReference>
<evidence type="ECO:0000313" key="5">
    <source>
        <dbReference type="EMBL" id="EPQ26857.1"/>
    </source>
</evidence>
<dbReference type="AlphaFoldDB" id="A0A061H2A6"/>
<dbReference type="RefSeq" id="XP_007881219.1">
    <property type="nucleotide sequence ID" value="XM_007883028.1"/>
</dbReference>
<proteinExistence type="predicted"/>
<dbReference type="CDD" id="cd07067">
    <property type="entry name" value="HP_PGM_like"/>
    <property type="match status" value="1"/>
</dbReference>
<name>A0A061H2A6_9BASI</name>
<dbReference type="PANTHER" id="PTHR46517">
    <property type="entry name" value="FRUCTOSE-2,6-BISPHOSPHATASE TIGAR"/>
    <property type="match status" value="1"/>
</dbReference>
<dbReference type="SMART" id="SM00855">
    <property type="entry name" value="PGAM"/>
    <property type="match status" value="1"/>
</dbReference>
<dbReference type="InterPro" id="IPR029033">
    <property type="entry name" value="His_PPase_superfam"/>
</dbReference>
<evidence type="ECO:0000256" key="2">
    <source>
        <dbReference type="PIRSR" id="PIRSR613078-1"/>
    </source>
</evidence>
<dbReference type="InterPro" id="IPR013078">
    <property type="entry name" value="His_Pase_superF_clade-1"/>
</dbReference>
<dbReference type="Pfam" id="PF00300">
    <property type="entry name" value="His_Phos_1"/>
    <property type="match status" value="1"/>
</dbReference>
<organism evidence="5 6">
    <name type="scientific">Pseudozyma flocculosa PF-1</name>
    <dbReference type="NCBI Taxonomy" id="1277687"/>
    <lineage>
        <taxon>Eukaryota</taxon>
        <taxon>Fungi</taxon>
        <taxon>Dikarya</taxon>
        <taxon>Basidiomycota</taxon>
        <taxon>Ustilaginomycotina</taxon>
        <taxon>Ustilaginomycetes</taxon>
        <taxon>Ustilaginales</taxon>
        <taxon>Ustilaginaceae</taxon>
        <taxon>Pseudozyma</taxon>
    </lineage>
</organism>
<dbReference type="SUPFAM" id="SSF53254">
    <property type="entry name" value="Phosphoglycerate mutase-like"/>
    <property type="match status" value="1"/>
</dbReference>
<dbReference type="InterPro" id="IPR001345">
    <property type="entry name" value="PG/BPGM_mutase_AS"/>
</dbReference>
<dbReference type="GO" id="GO:0043456">
    <property type="term" value="P:regulation of pentose-phosphate shunt"/>
    <property type="evidence" value="ECO:0007669"/>
    <property type="project" value="TreeGrafter"/>
</dbReference>